<organism evidence="5 6">
    <name type="scientific">Amycolatopsis rhabdoformis</name>
    <dbReference type="NCBI Taxonomy" id="1448059"/>
    <lineage>
        <taxon>Bacteria</taxon>
        <taxon>Bacillati</taxon>
        <taxon>Actinomycetota</taxon>
        <taxon>Actinomycetes</taxon>
        <taxon>Pseudonocardiales</taxon>
        <taxon>Pseudonocardiaceae</taxon>
        <taxon>Amycolatopsis</taxon>
    </lineage>
</organism>
<proteinExistence type="predicted"/>
<dbReference type="SUPFAM" id="SSF50891">
    <property type="entry name" value="Cyclophilin-like"/>
    <property type="match status" value="1"/>
</dbReference>
<evidence type="ECO:0000256" key="1">
    <source>
        <dbReference type="ARBA" id="ARBA00002388"/>
    </source>
</evidence>
<name>A0ABZ1II77_9PSEU</name>
<dbReference type="InterPro" id="IPR044666">
    <property type="entry name" value="Cyclophilin_A-like"/>
</dbReference>
<dbReference type="PANTHER" id="PTHR45625">
    <property type="entry name" value="PEPTIDYL-PROLYL CIS-TRANS ISOMERASE-RELATED"/>
    <property type="match status" value="1"/>
</dbReference>
<reference evidence="5 6" key="1">
    <citation type="journal article" date="2015" name="Int. J. Syst. Evol. Microbiol.">
        <title>Amycolatopsis rhabdoformis sp. nov., an actinomycete isolated from a tropical forest soil.</title>
        <authorList>
            <person name="Souza W.R."/>
            <person name="Silva R.E."/>
            <person name="Goodfellow M."/>
            <person name="Busarakam K."/>
            <person name="Figueiro F.S."/>
            <person name="Ferreira D."/>
            <person name="Rodrigues-Filho E."/>
            <person name="Moraes L.A.B."/>
            <person name="Zucchi T.D."/>
        </authorList>
    </citation>
    <scope>NUCLEOTIDE SEQUENCE [LARGE SCALE GENOMIC DNA]</scope>
    <source>
        <strain evidence="5 6">NCIMB 14900</strain>
    </source>
</reference>
<dbReference type="Proteomes" id="UP001330812">
    <property type="component" value="Chromosome"/>
</dbReference>
<dbReference type="GO" id="GO:0003755">
    <property type="term" value="F:peptidyl-prolyl cis-trans isomerase activity"/>
    <property type="evidence" value="ECO:0007669"/>
    <property type="project" value="UniProtKB-EC"/>
</dbReference>
<accession>A0ABZ1II77</accession>
<feature type="compositionally biased region" description="Pro residues" evidence="2">
    <location>
        <begin position="69"/>
        <end position="78"/>
    </location>
</feature>
<dbReference type="InterPro" id="IPR029000">
    <property type="entry name" value="Cyclophilin-like_dom_sf"/>
</dbReference>
<evidence type="ECO:0000256" key="3">
    <source>
        <dbReference type="SAM" id="Phobius"/>
    </source>
</evidence>
<gene>
    <name evidence="5" type="ORF">VSH64_15385</name>
</gene>
<keyword evidence="3" id="KW-0472">Membrane</keyword>
<feature type="compositionally biased region" description="Polar residues" evidence="2">
    <location>
        <begin position="99"/>
        <end position="111"/>
    </location>
</feature>
<feature type="compositionally biased region" description="Basic and acidic residues" evidence="2">
    <location>
        <begin position="1"/>
        <end position="23"/>
    </location>
</feature>
<evidence type="ECO:0000313" key="6">
    <source>
        <dbReference type="Proteomes" id="UP001330812"/>
    </source>
</evidence>
<dbReference type="Gene3D" id="2.40.100.10">
    <property type="entry name" value="Cyclophilin-like"/>
    <property type="match status" value="1"/>
</dbReference>
<keyword evidence="5" id="KW-0413">Isomerase</keyword>
<dbReference type="RefSeq" id="WP_326836275.1">
    <property type="nucleotide sequence ID" value="NZ_CP142149.1"/>
</dbReference>
<protein>
    <submittedName>
        <fullName evidence="5">Peptidylprolyl isomerase</fullName>
        <ecNumber evidence="5">5.2.1.8</ecNumber>
    </submittedName>
</protein>
<sequence>MATNQQRREAAKRKLERQIERRADRAKKRKIVGLGVAGGVVLIIVGGVVWLVNGTGGSDDTNAAAAPPSSSPSAPPAPKVGTIPTQRTALPTRPKALPNPTTCSYPADTQSAPPPKKTDAPDGKNVSSQGTVDITMKSTAGDIPITLDRALAPCTVQAFVSLAKQGFFTDTICHRLGVTQLQMLQCGDPNAKGDVNTDGTGGPGFTIPDEFIDTAKYGRGILAMANTGQPNSGGSQFFMVYGTAELPPNYTVFGSISDAGLKVLDQIAKTGIGTVGQDGDTGEPKNPVKFTAVTVAA</sequence>
<keyword evidence="3" id="KW-0812">Transmembrane</keyword>
<evidence type="ECO:0000256" key="2">
    <source>
        <dbReference type="SAM" id="MobiDB-lite"/>
    </source>
</evidence>
<dbReference type="PROSITE" id="PS50072">
    <property type="entry name" value="CSA_PPIASE_2"/>
    <property type="match status" value="1"/>
</dbReference>
<feature type="transmembrane region" description="Helical" evidence="3">
    <location>
        <begin position="31"/>
        <end position="52"/>
    </location>
</feature>
<dbReference type="PANTHER" id="PTHR45625:SF3">
    <property type="entry name" value="PEPTIDYL-PROLYL CIS-TRANS ISOMERASE B-RELATED"/>
    <property type="match status" value="1"/>
</dbReference>
<keyword evidence="3" id="KW-1133">Transmembrane helix</keyword>
<keyword evidence="6" id="KW-1185">Reference proteome</keyword>
<comment type="function">
    <text evidence="1">PPIases accelerate the folding of proteins. It catalyzes the cis-trans isomerization of proline imidic peptide bonds in oligopeptides.</text>
</comment>
<feature type="region of interest" description="Disordered" evidence="2">
    <location>
        <begin position="61"/>
        <end position="132"/>
    </location>
</feature>
<dbReference type="Pfam" id="PF00160">
    <property type="entry name" value="Pro_isomerase"/>
    <property type="match status" value="1"/>
</dbReference>
<dbReference type="CDD" id="cd00317">
    <property type="entry name" value="cyclophilin"/>
    <property type="match status" value="1"/>
</dbReference>
<dbReference type="EC" id="5.2.1.8" evidence="5"/>
<evidence type="ECO:0000259" key="4">
    <source>
        <dbReference type="PROSITE" id="PS50072"/>
    </source>
</evidence>
<dbReference type="EMBL" id="CP142149">
    <property type="protein sequence ID" value="WSE33476.1"/>
    <property type="molecule type" value="Genomic_DNA"/>
</dbReference>
<feature type="domain" description="PPIase cyclophilin-type" evidence="4">
    <location>
        <begin position="140"/>
        <end position="295"/>
    </location>
</feature>
<evidence type="ECO:0000313" key="5">
    <source>
        <dbReference type="EMBL" id="WSE33476.1"/>
    </source>
</evidence>
<feature type="region of interest" description="Disordered" evidence="2">
    <location>
        <begin position="1"/>
        <end position="25"/>
    </location>
</feature>
<dbReference type="InterPro" id="IPR002130">
    <property type="entry name" value="Cyclophilin-type_PPIase_dom"/>
</dbReference>